<protein>
    <submittedName>
        <fullName evidence="1">Uncharacterized protein</fullName>
    </submittedName>
</protein>
<dbReference type="AlphaFoldDB" id="A0A8H5PCI4"/>
<sequence>METPRSTLDDTNGSPQHDIITISYYAYSLYTESPYLVMSSMIDSDQYREECSSYDSKYLTTTSPPWNSLSEEMQGLIRKELQYMFFEETALYLRSANEYVVGWYATSDLPRARYREQAQVNVDREEAFQFLNKEIAVYIDTATVQEMDLGYLGRYLYRAWLHLHNGRPPFQRGGFLAKPLRISKKHTASLDALSSFHRDLTRTLSVHLDGLVHFEQGRDHSTFALHRVNPSVQSLKDHGYLMRPLFGAIYMVVDNQSLADYTNPPRVSERENGDWMALRSQFRANQVSSRTVLLVKTGDDSHLSSPICFLPLFDAGLALNVNREDYQDGEEPEVVRVKIDDAISFIWDLTTKEINCNKDNLDLAESLRQEQDMYCQAWVSKVVENAQKVGIDTNGYSWQAIRRALARMNNEVFDEDQVDPYWETMIWWKCIG</sequence>
<dbReference type="Proteomes" id="UP000544095">
    <property type="component" value="Unassembled WGS sequence"/>
</dbReference>
<accession>A0A8H5PCI4</accession>
<comment type="caution">
    <text evidence="1">The sequence shown here is derived from an EMBL/GenBank/DDBJ whole genome shotgun (WGS) entry which is preliminary data.</text>
</comment>
<evidence type="ECO:0000313" key="1">
    <source>
        <dbReference type="EMBL" id="KAF5594074.1"/>
    </source>
</evidence>
<proteinExistence type="predicted"/>
<reference evidence="1 2" key="1">
    <citation type="submission" date="2020-05" db="EMBL/GenBank/DDBJ databases">
        <title>Identification and distribution of gene clusters putatively required for synthesis of sphingolipid metabolism inhibitors in phylogenetically diverse species of the filamentous fungus Fusarium.</title>
        <authorList>
            <person name="Kim H.-S."/>
            <person name="Busman M."/>
            <person name="Brown D.W."/>
            <person name="Divon H."/>
            <person name="Uhlig S."/>
            <person name="Proctor R.H."/>
        </authorList>
    </citation>
    <scope>NUCLEOTIDE SEQUENCE [LARGE SCALE GENOMIC DNA]</scope>
    <source>
        <strain evidence="1 2">NRRL 25211</strain>
    </source>
</reference>
<dbReference type="EMBL" id="JAAOAR010000230">
    <property type="protein sequence ID" value="KAF5594074.1"/>
    <property type="molecule type" value="Genomic_DNA"/>
</dbReference>
<keyword evidence="2" id="KW-1185">Reference proteome</keyword>
<organism evidence="1 2">
    <name type="scientific">Fusarium pseudoanthophilum</name>
    <dbReference type="NCBI Taxonomy" id="48495"/>
    <lineage>
        <taxon>Eukaryota</taxon>
        <taxon>Fungi</taxon>
        <taxon>Dikarya</taxon>
        <taxon>Ascomycota</taxon>
        <taxon>Pezizomycotina</taxon>
        <taxon>Sordariomycetes</taxon>
        <taxon>Hypocreomycetidae</taxon>
        <taxon>Hypocreales</taxon>
        <taxon>Nectriaceae</taxon>
        <taxon>Fusarium</taxon>
        <taxon>Fusarium fujikuroi species complex</taxon>
    </lineage>
</organism>
<name>A0A8H5PCI4_9HYPO</name>
<gene>
    <name evidence="1" type="ORF">FPANT_4957</name>
</gene>
<evidence type="ECO:0000313" key="2">
    <source>
        <dbReference type="Proteomes" id="UP000544095"/>
    </source>
</evidence>